<dbReference type="EMBL" id="PUFI01000015">
    <property type="protein sequence ID" value="TDG67538.1"/>
    <property type="molecule type" value="Genomic_DNA"/>
</dbReference>
<dbReference type="Proteomes" id="UP000295681">
    <property type="component" value="Unassembled WGS sequence"/>
</dbReference>
<dbReference type="RefSeq" id="WP_133264542.1">
    <property type="nucleotide sequence ID" value="NZ_JAGYGP010000001.1"/>
</dbReference>
<reference evidence="2 3" key="1">
    <citation type="journal article" date="2019" name="Appl. Microbiol. Biotechnol.">
        <title>Uncovering carbohydrate metabolism through a genotype-phenotype association study of 56 lactic acid bacteria genomes.</title>
        <authorList>
            <person name="Buron-Moles G."/>
            <person name="Chailyan A."/>
            <person name="Dolejs I."/>
            <person name="Forster J."/>
            <person name="Miks M.H."/>
        </authorList>
    </citation>
    <scope>NUCLEOTIDE SEQUENCE [LARGE SCALE GENOMIC DNA]</scope>
    <source>
        <strain evidence="2 3">ATCC 700006</strain>
    </source>
</reference>
<evidence type="ECO:0000313" key="2">
    <source>
        <dbReference type="EMBL" id="TDG67538.1"/>
    </source>
</evidence>
<name>A0A4R5N6W3_9LACO</name>
<organism evidence="2 3">
    <name type="scientific">Leuconostoc fallax</name>
    <dbReference type="NCBI Taxonomy" id="1251"/>
    <lineage>
        <taxon>Bacteria</taxon>
        <taxon>Bacillati</taxon>
        <taxon>Bacillota</taxon>
        <taxon>Bacilli</taxon>
        <taxon>Lactobacillales</taxon>
        <taxon>Lactobacillaceae</taxon>
        <taxon>Leuconostoc</taxon>
    </lineage>
</organism>
<keyword evidence="3" id="KW-1185">Reference proteome</keyword>
<evidence type="ECO:0000256" key="1">
    <source>
        <dbReference type="SAM" id="Phobius"/>
    </source>
</evidence>
<sequence>MNNKEVGIFDSMFLENNDRTTLIANLKNSSGFLFKFQILWFIVITGCAVLFSNLGDKWSYYGQAVLLVPIMIPSFSYLNSIYPTVKNYVRKSKRGILIVINIYGLLFWSAFVLMVLALVSSYYHFSIFNINFVAIVDIIVFIIGVFDKVFIKLISDARVRNAVTTKKGVNND</sequence>
<feature type="transmembrane region" description="Helical" evidence="1">
    <location>
        <begin position="98"/>
        <end position="119"/>
    </location>
</feature>
<keyword evidence="1" id="KW-0812">Transmembrane</keyword>
<keyword evidence="1" id="KW-1133">Transmembrane helix</keyword>
<protein>
    <submittedName>
        <fullName evidence="2">Uncharacterized protein</fullName>
    </submittedName>
</protein>
<feature type="transmembrane region" description="Helical" evidence="1">
    <location>
        <begin position="32"/>
        <end position="52"/>
    </location>
</feature>
<dbReference type="AlphaFoldDB" id="A0A4R5N6W3"/>
<feature type="transmembrane region" description="Helical" evidence="1">
    <location>
        <begin position="58"/>
        <end position="78"/>
    </location>
</feature>
<gene>
    <name evidence="2" type="ORF">C5L23_001337</name>
</gene>
<keyword evidence="1" id="KW-0472">Membrane</keyword>
<proteinExistence type="predicted"/>
<accession>A0A4R5N6W3</accession>
<evidence type="ECO:0000313" key="3">
    <source>
        <dbReference type="Proteomes" id="UP000295681"/>
    </source>
</evidence>
<comment type="caution">
    <text evidence="2">The sequence shown here is derived from an EMBL/GenBank/DDBJ whole genome shotgun (WGS) entry which is preliminary data.</text>
</comment>
<feature type="transmembrane region" description="Helical" evidence="1">
    <location>
        <begin position="125"/>
        <end position="146"/>
    </location>
</feature>
<dbReference type="STRING" id="907931.GCA_000165675_01484"/>